<sequence length="807" mass="90830">MAKLKQFLPHLLVLAGFIVLSLFYFNPVLQGKEIFQSDIVQYIGMAKEQKDFRAETGEEPYWTDAAFGGMPTYQLGAYYPHNYVKKLDTALRFLPRPADYLFLYFIGFYILLLCLKVDYKLAFLGSIAFGFSTYLIIILGIGHNSKAHAIAYMPMVLAGIITIFRNRNIWSFLLLTIAMALEIQANHFQMTYYLLLLVIILGIAYLVDAFQKKILPEYFKALGVMVVAVLIAIAANATNLMATSEYTQFSTRGDSELSIQPNGAPKEKSGLGFEYITSYSYGKVESFNLMVPRFMGGGSAENIGKDSKIYDALREIGASPTQAAGFTENAPTYWGDQPYVGAPAYIGATIVFLFVFGLFLIRGRLKWWIVGGSILALMLSWGKNFEFLTRFFIEFVPLYDKFRAITSIQVILELCLPLLAILGLYKLFLKEIKEEEKLNALKWSSIITGGLLLLFLLLKSVLFEFKGASDSMYSQQFGMDFMNALEEDRKAIFSADVIRSLIFVIIAAGLIFAYLKAKVNRDIVIGGLVILILVDLIGVDKRYVNNEDFVQAREMEQPFQKLAADDAILQDKGHYKVYDLSGDPFNTGRTSYYHDALGGYHAAKPGRIQDLADFYISQNNMKILSMLNVKYFIVPTEDGAQPQQNPEAFGNAWFVNNLQWVDTQNDEILALKDADLKSTAIVNSKFKEKIKEEFSKDSNAQIELVHYQPNELKYESSASSDQFAVFSENYYQPGWQAYIDGEPVPHVQVNYVLRGMNVPAGDHEITFKFEPEVVKTGSTIALMSSILIGLVIIGGIGYEFKKRDNKA</sequence>
<dbReference type="PANTHER" id="PTHR38454:SF1">
    <property type="entry name" value="INTEGRAL MEMBRANE PROTEIN"/>
    <property type="match status" value="1"/>
</dbReference>
<reference evidence="3" key="1">
    <citation type="submission" date="2023-07" db="EMBL/GenBank/DDBJ databases">
        <title>Christiangramia sp. SM2212., a novel bacterium of the family Flavobacteriaceae isolated from the sea sediment.</title>
        <authorList>
            <person name="Wang J."/>
            <person name="Zhang X."/>
        </authorList>
    </citation>
    <scope>NUCLEOTIDE SEQUENCE [LARGE SCALE GENOMIC DNA]</scope>
    <source>
        <strain evidence="3">SM2212</strain>
    </source>
</reference>
<feature type="transmembrane region" description="Helical" evidence="1">
    <location>
        <begin position="497"/>
        <end position="515"/>
    </location>
</feature>
<feature type="transmembrane region" description="Helical" evidence="1">
    <location>
        <begin position="7"/>
        <end position="25"/>
    </location>
</feature>
<gene>
    <name evidence="2" type="ORF">RE431_07135</name>
</gene>
<feature type="transmembrane region" description="Helical" evidence="1">
    <location>
        <begin position="404"/>
        <end position="428"/>
    </location>
</feature>
<keyword evidence="3" id="KW-1185">Reference proteome</keyword>
<dbReference type="EMBL" id="JAVJIU010000002">
    <property type="protein sequence ID" value="MDR5590406.1"/>
    <property type="molecule type" value="Genomic_DNA"/>
</dbReference>
<dbReference type="InterPro" id="IPR018580">
    <property type="entry name" value="Uncharacterised_YfhO"/>
</dbReference>
<feature type="transmembrane region" description="Helical" evidence="1">
    <location>
        <begin position="440"/>
        <end position="462"/>
    </location>
</feature>
<evidence type="ECO:0000256" key="1">
    <source>
        <dbReference type="SAM" id="Phobius"/>
    </source>
</evidence>
<comment type="caution">
    <text evidence="2">The sequence shown here is derived from an EMBL/GenBank/DDBJ whole genome shotgun (WGS) entry which is preliminary data.</text>
</comment>
<feature type="transmembrane region" description="Helical" evidence="1">
    <location>
        <begin position="122"/>
        <end position="141"/>
    </location>
</feature>
<keyword evidence="1" id="KW-1133">Transmembrane helix</keyword>
<feature type="transmembrane region" description="Helical" evidence="1">
    <location>
        <begin position="147"/>
        <end position="164"/>
    </location>
</feature>
<proteinExistence type="predicted"/>
<feature type="transmembrane region" description="Helical" evidence="1">
    <location>
        <begin position="780"/>
        <end position="800"/>
    </location>
</feature>
<feature type="transmembrane region" description="Helical" evidence="1">
    <location>
        <begin position="222"/>
        <end position="242"/>
    </location>
</feature>
<dbReference type="RefSeq" id="WP_309561276.1">
    <property type="nucleotide sequence ID" value="NZ_JAVJIU010000002.1"/>
</dbReference>
<dbReference type="PANTHER" id="PTHR38454">
    <property type="entry name" value="INTEGRAL MEMBRANE PROTEIN-RELATED"/>
    <property type="match status" value="1"/>
</dbReference>
<organism evidence="2 3">
    <name type="scientific">Christiangramia sediminicola</name>
    <dbReference type="NCBI Taxonomy" id="3073267"/>
    <lineage>
        <taxon>Bacteria</taxon>
        <taxon>Pseudomonadati</taxon>
        <taxon>Bacteroidota</taxon>
        <taxon>Flavobacteriia</taxon>
        <taxon>Flavobacteriales</taxon>
        <taxon>Flavobacteriaceae</taxon>
        <taxon>Christiangramia</taxon>
    </lineage>
</organism>
<evidence type="ECO:0000313" key="3">
    <source>
        <dbReference type="Proteomes" id="UP001257234"/>
    </source>
</evidence>
<keyword evidence="1" id="KW-0472">Membrane</keyword>
<feature type="transmembrane region" description="Helical" evidence="1">
    <location>
        <begin position="342"/>
        <end position="360"/>
    </location>
</feature>
<accession>A0ABU1EPW3</accession>
<feature type="transmembrane region" description="Helical" evidence="1">
    <location>
        <begin position="367"/>
        <end position="384"/>
    </location>
</feature>
<feature type="transmembrane region" description="Helical" evidence="1">
    <location>
        <begin position="98"/>
        <end position="115"/>
    </location>
</feature>
<feature type="transmembrane region" description="Helical" evidence="1">
    <location>
        <begin position="191"/>
        <end position="210"/>
    </location>
</feature>
<evidence type="ECO:0000313" key="2">
    <source>
        <dbReference type="EMBL" id="MDR5590406.1"/>
    </source>
</evidence>
<dbReference type="Pfam" id="PF09586">
    <property type="entry name" value="YfhO"/>
    <property type="match status" value="1"/>
</dbReference>
<name>A0ABU1EPW3_9FLAO</name>
<protein>
    <submittedName>
        <fullName evidence="2">YfhO family protein</fullName>
    </submittedName>
</protein>
<keyword evidence="1" id="KW-0812">Transmembrane</keyword>
<dbReference type="Proteomes" id="UP001257234">
    <property type="component" value="Unassembled WGS sequence"/>
</dbReference>
<feature type="transmembrane region" description="Helical" evidence="1">
    <location>
        <begin position="522"/>
        <end position="539"/>
    </location>
</feature>
<feature type="transmembrane region" description="Helical" evidence="1">
    <location>
        <begin position="169"/>
        <end position="185"/>
    </location>
</feature>